<protein>
    <submittedName>
        <fullName evidence="1">Similar to Vegetative incompatibility protein HET-E-1 acc. no. Q00808</fullName>
    </submittedName>
</protein>
<name>U4L2U2_PYROM</name>
<dbReference type="Proteomes" id="UP000018144">
    <property type="component" value="Unassembled WGS sequence"/>
</dbReference>
<evidence type="ECO:0000313" key="1">
    <source>
        <dbReference type="EMBL" id="CCX10229.1"/>
    </source>
</evidence>
<evidence type="ECO:0000313" key="2">
    <source>
        <dbReference type="Proteomes" id="UP000018144"/>
    </source>
</evidence>
<gene>
    <name evidence="1" type="ORF">PCON_09822</name>
</gene>
<dbReference type="AlphaFoldDB" id="U4L2U2"/>
<accession>U4L2U2</accession>
<reference evidence="1 2" key="1">
    <citation type="journal article" date="2013" name="PLoS Genet.">
        <title>The genome and development-dependent transcriptomes of Pyronema confluens: a window into fungal evolution.</title>
        <authorList>
            <person name="Traeger S."/>
            <person name="Altegoer F."/>
            <person name="Freitag M."/>
            <person name="Gabaldon T."/>
            <person name="Kempken F."/>
            <person name="Kumar A."/>
            <person name="Marcet-Houben M."/>
            <person name="Poggeler S."/>
            <person name="Stajich J.E."/>
            <person name="Nowrousian M."/>
        </authorList>
    </citation>
    <scope>NUCLEOTIDE SEQUENCE [LARGE SCALE GENOMIC DNA]</scope>
    <source>
        <strain evidence="2">CBS 100304</strain>
        <tissue evidence="1">Vegetative mycelium</tissue>
    </source>
</reference>
<dbReference type="EMBL" id="HF935524">
    <property type="protein sequence ID" value="CCX10229.1"/>
    <property type="molecule type" value="Genomic_DNA"/>
</dbReference>
<sequence length="217" mass="24365">MTEPRNWGSEAINSMHKWYGQAKLCLAYLSDVDGWPFQAGEPMMEPGLPFAQSRWFTRGRTLQELLAPPEVIFYDKVWNDMGARSVLKLVISDITGIDPSALGGSIPDEFSITQKMSWAAKRETTRPKDLADCLLGLFDINMPIIYGKGTKALERLQLEIIKFSDDQSLFAWHFGSVTPVKKLPSGSEYDPTIGAISNTVLWHHLLICFLDDPRSNA</sequence>
<proteinExistence type="predicted"/>
<organism evidence="1 2">
    <name type="scientific">Pyronema omphalodes (strain CBS 100304)</name>
    <name type="common">Pyronema confluens</name>
    <dbReference type="NCBI Taxonomy" id="1076935"/>
    <lineage>
        <taxon>Eukaryota</taxon>
        <taxon>Fungi</taxon>
        <taxon>Dikarya</taxon>
        <taxon>Ascomycota</taxon>
        <taxon>Pezizomycotina</taxon>
        <taxon>Pezizomycetes</taxon>
        <taxon>Pezizales</taxon>
        <taxon>Pyronemataceae</taxon>
        <taxon>Pyronema</taxon>
    </lineage>
</organism>
<keyword evidence="2" id="KW-1185">Reference proteome</keyword>
<dbReference type="OMA" id="SRICIAY"/>
<dbReference type="OrthoDB" id="194358at2759"/>
<dbReference type="STRING" id="1076935.U4L2U2"/>
<dbReference type="PANTHER" id="PTHR10622:SF10">
    <property type="entry name" value="HET DOMAIN-CONTAINING PROTEIN"/>
    <property type="match status" value="1"/>
</dbReference>
<dbReference type="PANTHER" id="PTHR10622">
    <property type="entry name" value="HET DOMAIN-CONTAINING PROTEIN"/>
    <property type="match status" value="1"/>
</dbReference>